<keyword evidence="2" id="KW-1185">Reference proteome</keyword>
<comment type="caution">
    <text evidence="1">The sequence shown here is derived from an EMBL/GenBank/DDBJ whole genome shotgun (WGS) entry which is preliminary data.</text>
</comment>
<dbReference type="Proteomes" id="UP000620559">
    <property type="component" value="Unassembled WGS sequence"/>
</dbReference>
<reference evidence="1" key="1">
    <citation type="submission" date="2020-10" db="EMBL/GenBank/DDBJ databases">
        <authorList>
            <person name="Castelo-Branco R."/>
            <person name="Eusebio N."/>
            <person name="Adriana R."/>
            <person name="Vieira A."/>
            <person name="Brugerolle De Fraissinette N."/>
            <person name="Rezende De Castro R."/>
            <person name="Schneider M.P."/>
            <person name="Vasconcelos V."/>
            <person name="Leao P.N."/>
        </authorList>
    </citation>
    <scope>NUCLEOTIDE SEQUENCE</scope>
    <source>
        <strain evidence="1">LEGE 06105</strain>
    </source>
</reference>
<accession>A0A8J7JZT3</accession>
<evidence type="ECO:0008006" key="3">
    <source>
        <dbReference type="Google" id="ProtNLM"/>
    </source>
</evidence>
<name>A0A8J7JZT3_9CYAN</name>
<organism evidence="1 2">
    <name type="scientific">Plectonema cf. radiosum LEGE 06105</name>
    <dbReference type="NCBI Taxonomy" id="945769"/>
    <lineage>
        <taxon>Bacteria</taxon>
        <taxon>Bacillati</taxon>
        <taxon>Cyanobacteriota</taxon>
        <taxon>Cyanophyceae</taxon>
        <taxon>Oscillatoriophycideae</taxon>
        <taxon>Oscillatoriales</taxon>
        <taxon>Microcoleaceae</taxon>
        <taxon>Plectonema</taxon>
    </lineage>
</organism>
<dbReference type="Gene3D" id="2.130.10.10">
    <property type="entry name" value="YVTN repeat-like/Quinoprotein amine dehydrogenase"/>
    <property type="match status" value="1"/>
</dbReference>
<dbReference type="InterPro" id="IPR051200">
    <property type="entry name" value="Host-pathogen_enzymatic-act"/>
</dbReference>
<protein>
    <recommendedName>
        <fullName evidence="3">YncE family protein</fullName>
    </recommendedName>
</protein>
<dbReference type="SUPFAM" id="SSF75011">
    <property type="entry name" value="3-carboxy-cis,cis-mucoante lactonizing enzyme"/>
    <property type="match status" value="1"/>
</dbReference>
<sequence>MSKFYVTVDPKEFKEEVKFESNEINLEATGEYILGVQRLSDFVGVIDGRDPNALFDNQNIRSSADLLLARIPVGKDDVRDRPRDIAITNDGSRAYITLENTGRIALIDPMVLQQVDINPQTEDVVDLINLGADASPRSIVIDSRDQYAYIADSRIGVIYVVDVDSNSDKYHQVVEKIQVKPAPYGLREMAISSDGRRLFVTAPSTVSSYTLDLQKSQIIVDRNLQCHSNRR</sequence>
<dbReference type="PANTHER" id="PTHR47197:SF3">
    <property type="entry name" value="DIHYDRO-HEME D1 DEHYDROGENASE"/>
    <property type="match status" value="1"/>
</dbReference>
<dbReference type="InterPro" id="IPR015943">
    <property type="entry name" value="WD40/YVTN_repeat-like_dom_sf"/>
</dbReference>
<dbReference type="PANTHER" id="PTHR47197">
    <property type="entry name" value="PROTEIN NIRF"/>
    <property type="match status" value="1"/>
</dbReference>
<evidence type="ECO:0000313" key="2">
    <source>
        <dbReference type="Proteomes" id="UP000620559"/>
    </source>
</evidence>
<gene>
    <name evidence="1" type="ORF">IQ247_06200</name>
</gene>
<dbReference type="AlphaFoldDB" id="A0A8J7JZT3"/>
<dbReference type="RefSeq" id="WP_193918110.1">
    <property type="nucleotide sequence ID" value="NZ_JADEWL010000013.1"/>
</dbReference>
<proteinExistence type="predicted"/>
<evidence type="ECO:0000313" key="1">
    <source>
        <dbReference type="EMBL" id="MBE9212302.1"/>
    </source>
</evidence>
<dbReference type="EMBL" id="JADEWL010000013">
    <property type="protein sequence ID" value="MBE9212302.1"/>
    <property type="molecule type" value="Genomic_DNA"/>
</dbReference>